<feature type="domain" description="SHSP" evidence="3">
    <location>
        <begin position="39"/>
        <end position="152"/>
    </location>
</feature>
<dbReference type="InterPro" id="IPR002068">
    <property type="entry name" value="A-crystallin/Hsp20_dom"/>
</dbReference>
<keyword evidence="4" id="KW-0346">Stress response</keyword>
<protein>
    <submittedName>
        <fullName evidence="4">Heat shock protein Hsp20</fullName>
    </submittedName>
</protein>
<dbReference type="Pfam" id="PF00011">
    <property type="entry name" value="HSP20"/>
    <property type="match status" value="1"/>
</dbReference>
<keyword evidence="5" id="KW-1185">Reference proteome</keyword>
<comment type="similarity">
    <text evidence="1 2">Belongs to the small heat shock protein (HSP20) family.</text>
</comment>
<dbReference type="PROSITE" id="PS01031">
    <property type="entry name" value="SHSP"/>
    <property type="match status" value="1"/>
</dbReference>
<reference evidence="4 5" key="1">
    <citation type="journal article" date="2011" name="J. Bacteriol.">
        <title>Genome sequence of 'Pedosphaera parvula' Ellin514, an aerobic Verrucomicrobial isolate from pasture soil.</title>
        <authorList>
            <person name="Kant R."/>
            <person name="van Passel M.W."/>
            <person name="Sangwan P."/>
            <person name="Palva A."/>
            <person name="Lucas S."/>
            <person name="Copeland A."/>
            <person name="Lapidus A."/>
            <person name="Glavina Del Rio T."/>
            <person name="Dalin E."/>
            <person name="Tice H."/>
            <person name="Bruce D."/>
            <person name="Goodwin L."/>
            <person name="Pitluck S."/>
            <person name="Chertkov O."/>
            <person name="Larimer F.W."/>
            <person name="Land M.L."/>
            <person name="Hauser L."/>
            <person name="Brettin T.S."/>
            <person name="Detter J.C."/>
            <person name="Han S."/>
            <person name="de Vos W.M."/>
            <person name="Janssen P.H."/>
            <person name="Smidt H."/>
        </authorList>
    </citation>
    <scope>NUCLEOTIDE SEQUENCE [LARGE SCALE GENOMIC DNA]</scope>
    <source>
        <strain evidence="4 5">Ellin514</strain>
    </source>
</reference>
<evidence type="ECO:0000256" key="2">
    <source>
        <dbReference type="RuleBase" id="RU003616"/>
    </source>
</evidence>
<dbReference type="EMBL" id="ABOX02000012">
    <property type="protein sequence ID" value="EEF61102.1"/>
    <property type="molecule type" value="Genomic_DNA"/>
</dbReference>
<name>B9XGQ1_PEDPL</name>
<proteinExistence type="inferred from homology"/>
<dbReference type="PANTHER" id="PTHR11527">
    <property type="entry name" value="HEAT-SHOCK PROTEIN 20 FAMILY MEMBER"/>
    <property type="match status" value="1"/>
</dbReference>
<dbReference type="Proteomes" id="UP000003688">
    <property type="component" value="Unassembled WGS sequence"/>
</dbReference>
<gene>
    <name evidence="4" type="ORF">Cflav_PD3819</name>
</gene>
<sequence>MLAPVSLAWSPLRQLSRLQDEINWLLEKPFDGWLTSTMPLFDAGWIPVVDVYEDKDNVVVKAELPGAKKEDIDVSVSGTMLNLAGVRKEEIEYEGTEGYRAERYFGRFQRGIVLPVPVEGDKIQAEYKDGVLTITCPKTTEAKRKQIEIKVE</sequence>
<evidence type="ECO:0000313" key="4">
    <source>
        <dbReference type="EMBL" id="EEF61102.1"/>
    </source>
</evidence>
<evidence type="ECO:0000313" key="5">
    <source>
        <dbReference type="Proteomes" id="UP000003688"/>
    </source>
</evidence>
<dbReference type="Gene3D" id="2.60.40.790">
    <property type="match status" value="1"/>
</dbReference>
<dbReference type="InterPro" id="IPR008978">
    <property type="entry name" value="HSP20-like_chaperone"/>
</dbReference>
<dbReference type="RefSeq" id="WP_007414997.1">
    <property type="nucleotide sequence ID" value="NZ_ABOX02000012.1"/>
</dbReference>
<accession>B9XGQ1</accession>
<dbReference type="STRING" id="320771.Cflav_PD3819"/>
<evidence type="ECO:0000256" key="1">
    <source>
        <dbReference type="PROSITE-ProRule" id="PRU00285"/>
    </source>
</evidence>
<dbReference type="CDD" id="cd06464">
    <property type="entry name" value="ACD_sHsps-like"/>
    <property type="match status" value="1"/>
</dbReference>
<dbReference type="SUPFAM" id="SSF49764">
    <property type="entry name" value="HSP20-like chaperones"/>
    <property type="match status" value="1"/>
</dbReference>
<dbReference type="InterPro" id="IPR031107">
    <property type="entry name" value="Small_HSP"/>
</dbReference>
<evidence type="ECO:0000259" key="3">
    <source>
        <dbReference type="PROSITE" id="PS01031"/>
    </source>
</evidence>
<comment type="caution">
    <text evidence="4">The sequence shown here is derived from an EMBL/GenBank/DDBJ whole genome shotgun (WGS) entry which is preliminary data.</text>
</comment>
<dbReference type="AlphaFoldDB" id="B9XGQ1"/>
<organism evidence="4 5">
    <name type="scientific">Pedosphaera parvula (strain Ellin514)</name>
    <dbReference type="NCBI Taxonomy" id="320771"/>
    <lineage>
        <taxon>Bacteria</taxon>
        <taxon>Pseudomonadati</taxon>
        <taxon>Verrucomicrobiota</taxon>
        <taxon>Pedosphaerae</taxon>
        <taxon>Pedosphaerales</taxon>
        <taxon>Pedosphaeraceae</taxon>
        <taxon>Pedosphaera</taxon>
    </lineage>
</organism>